<accession>A0ABW1V348</accession>
<organism evidence="2 3">
    <name type="scientific">Paenibacillus septentrionalis</name>
    <dbReference type="NCBI Taxonomy" id="429342"/>
    <lineage>
        <taxon>Bacteria</taxon>
        <taxon>Bacillati</taxon>
        <taxon>Bacillota</taxon>
        <taxon>Bacilli</taxon>
        <taxon>Bacillales</taxon>
        <taxon>Paenibacillaceae</taxon>
        <taxon>Paenibacillus</taxon>
    </lineage>
</organism>
<name>A0ABW1V348_9BACL</name>
<feature type="domain" description="Heme-binding protein Shr-like Hb-interacting" evidence="1">
    <location>
        <begin position="300"/>
        <end position="370"/>
    </location>
</feature>
<dbReference type="Proteomes" id="UP001596233">
    <property type="component" value="Unassembled WGS sequence"/>
</dbReference>
<feature type="non-terminal residue" evidence="2">
    <location>
        <position position="1"/>
    </location>
</feature>
<feature type="domain" description="Heme-binding protein Shr-like Hb-interacting" evidence="1">
    <location>
        <begin position="30"/>
        <end position="102"/>
    </location>
</feature>
<dbReference type="EMBL" id="JBHSTE010000003">
    <property type="protein sequence ID" value="MFC6332661.1"/>
    <property type="molecule type" value="Genomic_DNA"/>
</dbReference>
<dbReference type="RefSeq" id="WP_379233336.1">
    <property type="nucleotide sequence ID" value="NZ_JBHSTE010000003.1"/>
</dbReference>
<feature type="domain" description="Heme-binding protein Shr-like Hb-interacting" evidence="1">
    <location>
        <begin position="209"/>
        <end position="282"/>
    </location>
</feature>
<dbReference type="Pfam" id="PF07550">
    <property type="entry name" value="Shr-like_HID"/>
    <property type="match status" value="4"/>
</dbReference>
<evidence type="ECO:0000313" key="3">
    <source>
        <dbReference type="Proteomes" id="UP001596233"/>
    </source>
</evidence>
<feature type="domain" description="Heme-binding protein Shr-like Hb-interacting" evidence="1">
    <location>
        <begin position="120"/>
        <end position="192"/>
    </location>
</feature>
<protein>
    <submittedName>
        <fullName evidence="2">Hemoblobin-interacting domain-containing protein</fullName>
    </submittedName>
</protein>
<sequence length="374" mass="39493">AGYADVVVKIVVDPPLVAPTLTGTAPNVDTVRITFDDNAAWRDKITGVFLNGNSVSIHSSRVNKSNAGIIEINFTDASLIPGTHQLLIKAAGYADVVVKIVVDPPLVAPTLTGTAPNVDTVRIIFTEDAAWRDKITGIYQNGNSSPIHSSRVNSTSAGIIEINLSGASLRPGMHQFLIKANGYADAVVTIEIDPPLAAPTLSGTATNVDTVRITFTDDAAWRGKITGVHLNGNSASIHISRINKSNAGIIEINLSGASLRPGMHQFLIKANGYADAVVTIEIDPPLAAPTLTGTAPNVDTVRITFDDDAAWRGKITGVFLNGNSWPVHSSRVNTTTEGIIEIDFTEASLSSGTHQFLIKAEGYEDTTAVIMIAP</sequence>
<dbReference type="InterPro" id="IPR011432">
    <property type="entry name" value="Shr-like_HID"/>
</dbReference>
<comment type="caution">
    <text evidence="2">The sequence shown here is derived from an EMBL/GenBank/DDBJ whole genome shotgun (WGS) entry which is preliminary data.</text>
</comment>
<evidence type="ECO:0000259" key="1">
    <source>
        <dbReference type="Pfam" id="PF07550"/>
    </source>
</evidence>
<reference evidence="3" key="1">
    <citation type="journal article" date="2019" name="Int. J. Syst. Evol. Microbiol.">
        <title>The Global Catalogue of Microorganisms (GCM) 10K type strain sequencing project: providing services to taxonomists for standard genome sequencing and annotation.</title>
        <authorList>
            <consortium name="The Broad Institute Genomics Platform"/>
            <consortium name="The Broad Institute Genome Sequencing Center for Infectious Disease"/>
            <person name="Wu L."/>
            <person name="Ma J."/>
        </authorList>
    </citation>
    <scope>NUCLEOTIDE SEQUENCE [LARGE SCALE GENOMIC DNA]</scope>
    <source>
        <strain evidence="3">PCU 280</strain>
    </source>
</reference>
<evidence type="ECO:0000313" key="2">
    <source>
        <dbReference type="EMBL" id="MFC6332661.1"/>
    </source>
</evidence>
<proteinExistence type="predicted"/>
<gene>
    <name evidence="2" type="ORF">ACFP56_08505</name>
</gene>
<keyword evidence="3" id="KW-1185">Reference proteome</keyword>